<dbReference type="SUPFAM" id="SSF52540">
    <property type="entry name" value="P-loop containing nucleoside triphosphate hydrolases"/>
    <property type="match status" value="1"/>
</dbReference>
<dbReference type="EMBL" id="JANLCJ010000009">
    <property type="protein sequence ID" value="MCS5735901.1"/>
    <property type="molecule type" value="Genomic_DNA"/>
</dbReference>
<evidence type="ECO:0000256" key="3">
    <source>
        <dbReference type="SAM" id="MobiDB-lite"/>
    </source>
</evidence>
<name>A0ABT2H7G0_9MICO</name>
<dbReference type="PANTHER" id="PTHR16305:SF35">
    <property type="entry name" value="TRANSCRIPTIONAL ACTIVATOR DOMAIN"/>
    <property type="match status" value="1"/>
</dbReference>
<evidence type="ECO:0000256" key="1">
    <source>
        <dbReference type="ARBA" id="ARBA00022741"/>
    </source>
</evidence>
<dbReference type="PANTHER" id="PTHR16305">
    <property type="entry name" value="TESTICULAR SOLUBLE ADENYLYL CYCLASE"/>
    <property type="match status" value="1"/>
</dbReference>
<feature type="domain" description="HTH luxR-type" evidence="4">
    <location>
        <begin position="880"/>
        <end position="942"/>
    </location>
</feature>
<sequence>MTEPDRAPTPTDEPSSRRSPSLRSPSSRPSASPLVGRDRECQMLDDLVQSVADGLSGSLVILGEPGVGKTRLLDHLSSSGIRTVRIVGIESEFSIGFAALHRLLLPLQEHFADVPARQRTALLTTFGVLEEPPPPKFLLGLAALGVLAAAAESDPLICVVDDAQWLDRESLDVLSFAARRVYADSLGFVFAAREGHDLVRALDGLPTHHVRGLDRDGSYALLDSARPGPVSSLVAARIVAETGGNPLAMRELLTQLTSEQLAGRLPLPQQLPTGRGLNAHFLRQLEVLPPETRSLLVLASAMSTDDPSTLWRAAALLGLPDDAADAAHALDVLTIGETVAFRHPLIRSAVYHAADPRQRRLAHSIMATIAEMDDHADVAAWHRAAATSAPDEDVAADLERSADRAERRGGQLAQARFLARAAELSPGPYERSDRMFRAAEAYLAAGDGILAEALLDKAGPWLDAAGRHVDVQRLRALIAMFHHRYRDAWTTLLDAIDHADRGDEELIRGMLFNALRAALAGREGIDRLTAQEIARTILDYVRDKHPPTSARDLLLEGLATRFAVGYTEALPLLRSSVRALFIDDDEPPDAHSPPVAGWFAGDEIWDDDGRRGLFERGIDQGRRHGVLDVLQVSLGGRCVSQCWAGEMRAAEQSAFEAAEITALMGLPGAAGLGPMIQLRAWQGREKECRDNAHAGAAWGRQWGSLYMELAAWSGLTVLEIGLGNYAEALASALEIYERDNLGYGSTILPDVVEAAARVGQLATAEAALVRLETRAIASGTPWALGVLARSRALVAPVADAERLYLEAIESLLSTSLRVEVARAHLVYGQWLRRQRRRRDAQVQLSAAYQLFDSMGAEAFAARAGSELLAAGLKPIEFTPEGRVDPGLTPQEAQVARLAATGATNSEIAVHMFLTTSTVEYHLSKIFKKLDITSRRQLASVIH</sequence>
<organism evidence="5 6">
    <name type="scientific">Herbiconiux daphne</name>
    <dbReference type="NCBI Taxonomy" id="2970914"/>
    <lineage>
        <taxon>Bacteria</taxon>
        <taxon>Bacillati</taxon>
        <taxon>Actinomycetota</taxon>
        <taxon>Actinomycetes</taxon>
        <taxon>Micrococcales</taxon>
        <taxon>Microbacteriaceae</taxon>
        <taxon>Herbiconiux</taxon>
    </lineage>
</organism>
<dbReference type="InterPro" id="IPR027417">
    <property type="entry name" value="P-loop_NTPase"/>
</dbReference>
<dbReference type="SUPFAM" id="SSF46894">
    <property type="entry name" value="C-terminal effector domain of the bipartite response regulators"/>
    <property type="match status" value="1"/>
</dbReference>
<evidence type="ECO:0000313" key="5">
    <source>
        <dbReference type="EMBL" id="MCS5735901.1"/>
    </source>
</evidence>
<dbReference type="PRINTS" id="PR00038">
    <property type="entry name" value="HTHLUXR"/>
</dbReference>
<dbReference type="Gene3D" id="1.10.10.10">
    <property type="entry name" value="Winged helix-like DNA-binding domain superfamily/Winged helix DNA-binding domain"/>
    <property type="match status" value="1"/>
</dbReference>
<protein>
    <submittedName>
        <fullName evidence="5">AAA family ATPase</fullName>
    </submittedName>
</protein>
<dbReference type="Pfam" id="PF00196">
    <property type="entry name" value="GerE"/>
    <property type="match status" value="1"/>
</dbReference>
<dbReference type="RefSeq" id="WP_259541194.1">
    <property type="nucleotide sequence ID" value="NZ_JANLCJ010000009.1"/>
</dbReference>
<dbReference type="InterPro" id="IPR036388">
    <property type="entry name" value="WH-like_DNA-bd_sf"/>
</dbReference>
<dbReference type="CDD" id="cd06170">
    <property type="entry name" value="LuxR_C_like"/>
    <property type="match status" value="1"/>
</dbReference>
<evidence type="ECO:0000313" key="6">
    <source>
        <dbReference type="Proteomes" id="UP001165586"/>
    </source>
</evidence>
<dbReference type="InterPro" id="IPR041664">
    <property type="entry name" value="AAA_16"/>
</dbReference>
<evidence type="ECO:0000259" key="4">
    <source>
        <dbReference type="PROSITE" id="PS50043"/>
    </source>
</evidence>
<keyword evidence="1" id="KW-0547">Nucleotide-binding</keyword>
<reference evidence="5" key="1">
    <citation type="submission" date="2022-08" db="EMBL/GenBank/DDBJ databases">
        <authorList>
            <person name="Deng Y."/>
            <person name="Han X.-F."/>
            <person name="Zhang Y.-Q."/>
        </authorList>
    </citation>
    <scope>NUCLEOTIDE SEQUENCE</scope>
    <source>
        <strain evidence="5">CPCC 203386</strain>
    </source>
</reference>
<dbReference type="Proteomes" id="UP001165586">
    <property type="component" value="Unassembled WGS sequence"/>
</dbReference>
<feature type="region of interest" description="Disordered" evidence="3">
    <location>
        <begin position="1"/>
        <end position="36"/>
    </location>
</feature>
<keyword evidence="2" id="KW-0067">ATP-binding</keyword>
<keyword evidence="6" id="KW-1185">Reference proteome</keyword>
<feature type="compositionally biased region" description="Low complexity" evidence="3">
    <location>
        <begin position="17"/>
        <end position="33"/>
    </location>
</feature>
<dbReference type="PROSITE" id="PS50043">
    <property type="entry name" value="HTH_LUXR_2"/>
    <property type="match status" value="1"/>
</dbReference>
<proteinExistence type="predicted"/>
<dbReference type="Pfam" id="PF13191">
    <property type="entry name" value="AAA_16"/>
    <property type="match status" value="1"/>
</dbReference>
<evidence type="ECO:0000256" key="2">
    <source>
        <dbReference type="ARBA" id="ARBA00022840"/>
    </source>
</evidence>
<dbReference type="InterPro" id="IPR016032">
    <property type="entry name" value="Sig_transdc_resp-reg_C-effctor"/>
</dbReference>
<comment type="caution">
    <text evidence="5">The sequence shown here is derived from an EMBL/GenBank/DDBJ whole genome shotgun (WGS) entry which is preliminary data.</text>
</comment>
<accession>A0ABT2H7G0</accession>
<dbReference type="SMART" id="SM00421">
    <property type="entry name" value="HTH_LUXR"/>
    <property type="match status" value="1"/>
</dbReference>
<dbReference type="InterPro" id="IPR000792">
    <property type="entry name" value="Tscrpt_reg_LuxR_C"/>
</dbReference>
<gene>
    <name evidence="5" type="ORF">N1032_19355</name>
</gene>